<dbReference type="Pfam" id="PF02457">
    <property type="entry name" value="DAC"/>
    <property type="match status" value="1"/>
</dbReference>
<evidence type="ECO:0000313" key="13">
    <source>
        <dbReference type="EMBL" id="NIR74509.1"/>
    </source>
</evidence>
<dbReference type="SUPFAM" id="SSF143597">
    <property type="entry name" value="YojJ-like"/>
    <property type="match status" value="1"/>
</dbReference>
<evidence type="ECO:0000256" key="9">
    <source>
        <dbReference type="ARBA" id="ARBA00023136"/>
    </source>
</evidence>
<evidence type="ECO:0000256" key="1">
    <source>
        <dbReference type="ARBA" id="ARBA00000877"/>
    </source>
</evidence>
<evidence type="ECO:0000256" key="4">
    <source>
        <dbReference type="ARBA" id="ARBA00022692"/>
    </source>
</evidence>
<keyword evidence="8 10" id="KW-1133">Transmembrane helix</keyword>
<dbReference type="GO" id="GO:0106408">
    <property type="term" value="F:diadenylate cyclase activity"/>
    <property type="evidence" value="ECO:0007669"/>
    <property type="project" value="UniProtKB-EC"/>
</dbReference>
<dbReference type="GO" id="GO:0004016">
    <property type="term" value="F:adenylate cyclase activity"/>
    <property type="evidence" value="ECO:0007669"/>
    <property type="project" value="UniProtKB-UniRule"/>
</dbReference>
<feature type="compositionally biased region" description="Low complexity" evidence="11">
    <location>
        <begin position="258"/>
        <end position="277"/>
    </location>
</feature>
<evidence type="ECO:0000259" key="12">
    <source>
        <dbReference type="PROSITE" id="PS51794"/>
    </source>
</evidence>
<dbReference type="InterPro" id="IPR050338">
    <property type="entry name" value="DisA"/>
</dbReference>
<protein>
    <recommendedName>
        <fullName evidence="10">Diadenylate cyclase</fullName>
        <shortName evidence="10">DAC</shortName>
        <ecNumber evidence="10">2.7.7.85</ecNumber>
    </recommendedName>
    <alternativeName>
        <fullName evidence="10">Cyclic-di-AMP synthase</fullName>
        <shortName evidence="10">c-di-AMP synthase</shortName>
    </alternativeName>
</protein>
<organism evidence="13 14">
    <name type="scientific">Candidatus Kutchimonas denitrificans</name>
    <dbReference type="NCBI Taxonomy" id="3056748"/>
    <lineage>
        <taxon>Bacteria</taxon>
        <taxon>Pseudomonadati</taxon>
        <taxon>Gemmatimonadota</taxon>
        <taxon>Gemmatimonadia</taxon>
        <taxon>Candidatus Palauibacterales</taxon>
        <taxon>Candidatus Palauibacteraceae</taxon>
        <taxon>Candidatus Kutchimonas</taxon>
    </lineage>
</organism>
<dbReference type="InterPro" id="IPR003390">
    <property type="entry name" value="DNA_integrity_scan_DisA_N"/>
</dbReference>
<dbReference type="EMBL" id="JAACAK010000046">
    <property type="protein sequence ID" value="NIR74509.1"/>
    <property type="molecule type" value="Genomic_DNA"/>
</dbReference>
<keyword evidence="5 10" id="KW-0548">Nucleotidyltransferase</keyword>
<dbReference type="InterPro" id="IPR034701">
    <property type="entry name" value="CdaA"/>
</dbReference>
<dbReference type="GO" id="GO:0006171">
    <property type="term" value="P:cAMP biosynthetic process"/>
    <property type="evidence" value="ECO:0007669"/>
    <property type="project" value="InterPro"/>
</dbReference>
<dbReference type="Gene3D" id="3.40.1700.10">
    <property type="entry name" value="DNA integrity scanning protein, DisA, N-terminal domain"/>
    <property type="match status" value="1"/>
</dbReference>
<dbReference type="Proteomes" id="UP000702544">
    <property type="component" value="Unassembled WGS sequence"/>
</dbReference>
<dbReference type="GO" id="GO:0005524">
    <property type="term" value="F:ATP binding"/>
    <property type="evidence" value="ECO:0007669"/>
    <property type="project" value="UniProtKB-UniRule"/>
</dbReference>
<dbReference type="PANTHER" id="PTHR34185">
    <property type="entry name" value="DIADENYLATE CYCLASE"/>
    <property type="match status" value="1"/>
</dbReference>
<comment type="catalytic activity">
    <reaction evidence="1 10">
        <text>2 ATP = 3',3'-c-di-AMP + 2 diphosphate</text>
        <dbReference type="Rhea" id="RHEA:35655"/>
        <dbReference type="ChEBI" id="CHEBI:30616"/>
        <dbReference type="ChEBI" id="CHEBI:33019"/>
        <dbReference type="ChEBI" id="CHEBI:71500"/>
        <dbReference type="EC" id="2.7.7.85"/>
    </reaction>
</comment>
<comment type="function">
    <text evidence="10">Catalyzes the condensation of 2 ATP molecules into cyclic di-AMP (c-di-AMP), a second messenger used to regulate differing processes in different bacteria.</text>
</comment>
<evidence type="ECO:0000256" key="11">
    <source>
        <dbReference type="SAM" id="MobiDB-lite"/>
    </source>
</evidence>
<dbReference type="PIRSF" id="PIRSF004793">
    <property type="entry name" value="UCP004793"/>
    <property type="match status" value="1"/>
</dbReference>
<comment type="similarity">
    <text evidence="10">Belongs to the adenylate cyclase family. DacA/CdaA subfamily.</text>
</comment>
<gene>
    <name evidence="10" type="primary">dacA</name>
    <name evidence="13" type="ORF">GWO12_05285</name>
</gene>
<keyword evidence="9 10" id="KW-0472">Membrane</keyword>
<dbReference type="PANTHER" id="PTHR34185:SF1">
    <property type="entry name" value="DIADENYLATE CYCLASE"/>
    <property type="match status" value="1"/>
</dbReference>
<evidence type="ECO:0000256" key="10">
    <source>
        <dbReference type="HAMAP-Rule" id="MF_01499"/>
    </source>
</evidence>
<accession>A0AAE4Z700</accession>
<dbReference type="Pfam" id="PF19293">
    <property type="entry name" value="CdaA_N"/>
    <property type="match status" value="1"/>
</dbReference>
<dbReference type="NCBIfam" id="TIGR00159">
    <property type="entry name" value="diadenylate cyclase CdaA"/>
    <property type="match status" value="1"/>
</dbReference>
<dbReference type="EC" id="2.7.7.85" evidence="10"/>
<feature type="transmembrane region" description="Helical" evidence="10">
    <location>
        <begin position="43"/>
        <end position="61"/>
    </location>
</feature>
<keyword evidence="4 10" id="KW-0812">Transmembrane</keyword>
<evidence type="ECO:0000256" key="2">
    <source>
        <dbReference type="ARBA" id="ARBA00022475"/>
    </source>
</evidence>
<comment type="caution">
    <text evidence="10">Lacks conserved residue(s) required for the propagation of feature annotation.</text>
</comment>
<evidence type="ECO:0000256" key="3">
    <source>
        <dbReference type="ARBA" id="ARBA00022679"/>
    </source>
</evidence>
<keyword evidence="3 10" id="KW-0808">Transferase</keyword>
<proteinExistence type="inferred from homology"/>
<evidence type="ECO:0000256" key="8">
    <source>
        <dbReference type="ARBA" id="ARBA00022989"/>
    </source>
</evidence>
<evidence type="ECO:0000313" key="14">
    <source>
        <dbReference type="Proteomes" id="UP000702544"/>
    </source>
</evidence>
<dbReference type="PROSITE" id="PS51794">
    <property type="entry name" value="DAC"/>
    <property type="match status" value="1"/>
</dbReference>
<feature type="domain" description="DAC" evidence="12">
    <location>
        <begin position="85"/>
        <end position="243"/>
    </location>
</feature>
<dbReference type="HAMAP" id="MF_01499">
    <property type="entry name" value="DacA"/>
    <property type="match status" value="1"/>
</dbReference>
<evidence type="ECO:0000256" key="7">
    <source>
        <dbReference type="ARBA" id="ARBA00022840"/>
    </source>
</evidence>
<keyword evidence="2 10" id="KW-1003">Cell membrane</keyword>
<keyword evidence="7 10" id="KW-0067">ATP-binding</keyword>
<dbReference type="FunFam" id="3.40.1700.10:FF:000002">
    <property type="entry name" value="Diadenylate cyclase"/>
    <property type="match status" value="1"/>
</dbReference>
<feature type="region of interest" description="Disordered" evidence="11">
    <location>
        <begin position="252"/>
        <end position="289"/>
    </location>
</feature>
<dbReference type="InterPro" id="IPR014046">
    <property type="entry name" value="C-di-AMP_synthase"/>
</dbReference>
<feature type="transmembrane region" description="Helical" evidence="10">
    <location>
        <begin position="67"/>
        <end position="84"/>
    </location>
</feature>
<evidence type="ECO:0000256" key="6">
    <source>
        <dbReference type="ARBA" id="ARBA00022741"/>
    </source>
</evidence>
<name>A0AAE4Z700_9BACT</name>
<dbReference type="AlphaFoldDB" id="A0AAE4Z700"/>
<comment type="subunit">
    <text evidence="10">Probably a homodimer.</text>
</comment>
<evidence type="ECO:0000256" key="5">
    <source>
        <dbReference type="ARBA" id="ARBA00022695"/>
    </source>
</evidence>
<sequence length="289" mass="31582">MQSLIERISFLRPDISDLIQIAVVAYLFYRLLLLWAGTRALQMLLGLILLFAAYALAEILQLELLRYLLGFVFTYGVLAAIIIFQPELRGALTRLGQTRFWRYLSRPEQRSETLEGLSQAVETLARKRIGAIIAIEREVGLEEYARRGAPVNAPVTPELIEAIFTRYGPLHDGAVIIRGQNILAARCILPLTQFPVTDRSLGTRHRAAIGLSEETDAIVIVVSEETGAISISQRGRLDRNVSGERLREVLGAKGSSRSQLAASAGAPQQAPSGSASGELSLVDRSSSAS</sequence>
<comment type="caution">
    <text evidence="13">The sequence shown here is derived from an EMBL/GenBank/DDBJ whole genome shotgun (WGS) entry which is preliminary data.</text>
</comment>
<keyword evidence="6 10" id="KW-0547">Nucleotide-binding</keyword>
<dbReference type="InterPro" id="IPR036888">
    <property type="entry name" value="DNA_integrity_DisA_N_sf"/>
</dbReference>
<reference evidence="13 14" key="1">
    <citation type="submission" date="2020-01" db="EMBL/GenBank/DDBJ databases">
        <title>Genomes assembled from Gulf of Kutch pelagic sediment metagenomes.</title>
        <authorList>
            <person name="Chandrashekar M."/>
            <person name="Mahajan M.S."/>
            <person name="Dave K.J."/>
            <person name="Vatsa P."/>
            <person name="Nathani N.M."/>
        </authorList>
    </citation>
    <scope>NUCLEOTIDE SEQUENCE [LARGE SCALE GENOMIC DNA]</scope>
    <source>
        <strain evidence="13">KS3-K002</strain>
    </source>
</reference>
<dbReference type="InterPro" id="IPR045585">
    <property type="entry name" value="CdaA_N"/>
</dbReference>